<dbReference type="GO" id="GO:0016301">
    <property type="term" value="F:kinase activity"/>
    <property type="evidence" value="ECO:0007669"/>
    <property type="project" value="UniProtKB-KW"/>
</dbReference>
<sequence>MIEVTILRDVVTIGDAMITMNPVQKGPMRFSHTFERKVGGAELNVMLGAARLGLSTGWISRVGNDEFGQYILNFMRGEGVDTTNVVMEDKYNTPVNFKEIRENGSGSTYYYRFPSPTETIDEESISQSMITEAKILYVSGVFPSLREKNVELVLQAMKLAKENNVTVVMDPNIRLKLWTAEEAKRSLIKLMSAADVILSGKEEADLLFGKQSAEKHIQSFQSLGIQKGALKLGEEGAVGFDETDSFLHLPAVKADSVADTVGAGDGFNAGYMYGMVQNYSLRETLRFANQIGSMVVAVSGDNEGLPYLSEVEQVINGEQKVER</sequence>
<dbReference type="Pfam" id="PF00294">
    <property type="entry name" value="PfkB"/>
    <property type="match status" value="1"/>
</dbReference>
<proteinExistence type="inferred from homology"/>
<keyword evidence="8" id="KW-1185">Reference proteome</keyword>
<evidence type="ECO:0000256" key="4">
    <source>
        <dbReference type="ARBA" id="ARBA00022777"/>
    </source>
</evidence>
<dbReference type="GO" id="GO:0005524">
    <property type="term" value="F:ATP binding"/>
    <property type="evidence" value="ECO:0007669"/>
    <property type="project" value="UniProtKB-KW"/>
</dbReference>
<dbReference type="InterPro" id="IPR002173">
    <property type="entry name" value="Carboh/pur_kinase_PfkB_CS"/>
</dbReference>
<evidence type="ECO:0000256" key="1">
    <source>
        <dbReference type="ARBA" id="ARBA00010688"/>
    </source>
</evidence>
<dbReference type="SUPFAM" id="SSF53613">
    <property type="entry name" value="Ribokinase-like"/>
    <property type="match status" value="1"/>
</dbReference>
<evidence type="ECO:0000259" key="6">
    <source>
        <dbReference type="Pfam" id="PF00294"/>
    </source>
</evidence>
<dbReference type="EMBL" id="JAATHJ010000014">
    <property type="protein sequence ID" value="NJP37998.1"/>
    <property type="molecule type" value="Genomic_DNA"/>
</dbReference>
<gene>
    <name evidence="7" type="ORF">HCN83_10435</name>
</gene>
<feature type="domain" description="Carbohydrate kinase PfkB" evidence="6">
    <location>
        <begin position="9"/>
        <end position="306"/>
    </location>
</feature>
<keyword evidence="3" id="KW-0547">Nucleotide-binding</keyword>
<evidence type="ECO:0000256" key="3">
    <source>
        <dbReference type="ARBA" id="ARBA00022741"/>
    </source>
</evidence>
<evidence type="ECO:0000256" key="2">
    <source>
        <dbReference type="ARBA" id="ARBA00022679"/>
    </source>
</evidence>
<dbReference type="InterPro" id="IPR029056">
    <property type="entry name" value="Ribokinase-like"/>
</dbReference>
<dbReference type="CDD" id="cd01166">
    <property type="entry name" value="KdgK"/>
    <property type="match status" value="1"/>
</dbReference>
<reference evidence="7 8" key="1">
    <citation type="submission" date="2020-03" db="EMBL/GenBank/DDBJ databases">
        <title>Assessment of the enzymatic potential of alkaline-tolerant lipase obtained from Bacillus luteus H11 (technogenic soil) for the bioremediation of saline soils contaminated with petroleum substances.</title>
        <authorList>
            <person name="Kalwasinska A."/>
        </authorList>
    </citation>
    <scope>NUCLEOTIDE SEQUENCE [LARGE SCALE GENOMIC DNA]</scope>
    <source>
        <strain evidence="7 8">H11</strain>
    </source>
</reference>
<keyword evidence="4 7" id="KW-0418">Kinase</keyword>
<dbReference type="Proteomes" id="UP000752012">
    <property type="component" value="Unassembled WGS sequence"/>
</dbReference>
<dbReference type="PANTHER" id="PTHR43085">
    <property type="entry name" value="HEXOKINASE FAMILY MEMBER"/>
    <property type="match status" value="1"/>
</dbReference>
<dbReference type="PANTHER" id="PTHR43085:SF1">
    <property type="entry name" value="PSEUDOURIDINE KINASE-RELATED"/>
    <property type="match status" value="1"/>
</dbReference>
<accession>A0A969PU76</accession>
<protein>
    <submittedName>
        <fullName evidence="7">Sugar kinase</fullName>
    </submittedName>
</protein>
<dbReference type="PROSITE" id="PS00584">
    <property type="entry name" value="PFKB_KINASES_2"/>
    <property type="match status" value="1"/>
</dbReference>
<keyword evidence="5" id="KW-0067">ATP-binding</keyword>
<dbReference type="Gene3D" id="3.40.1190.20">
    <property type="match status" value="1"/>
</dbReference>
<name>A0A969PU76_9BACI</name>
<evidence type="ECO:0000256" key="5">
    <source>
        <dbReference type="ARBA" id="ARBA00022840"/>
    </source>
</evidence>
<evidence type="ECO:0000313" key="7">
    <source>
        <dbReference type="EMBL" id="NJP37998.1"/>
    </source>
</evidence>
<dbReference type="InterPro" id="IPR050306">
    <property type="entry name" value="PfkB_Carbo_kinase"/>
</dbReference>
<dbReference type="RefSeq" id="WP_168007032.1">
    <property type="nucleotide sequence ID" value="NZ_JAATHJ010000014.1"/>
</dbReference>
<evidence type="ECO:0000313" key="8">
    <source>
        <dbReference type="Proteomes" id="UP000752012"/>
    </source>
</evidence>
<organism evidence="7 8">
    <name type="scientific">Alkalicoccus luteus</name>
    <dbReference type="NCBI Taxonomy" id="1237094"/>
    <lineage>
        <taxon>Bacteria</taxon>
        <taxon>Bacillati</taxon>
        <taxon>Bacillota</taxon>
        <taxon>Bacilli</taxon>
        <taxon>Bacillales</taxon>
        <taxon>Bacillaceae</taxon>
        <taxon>Alkalicoccus</taxon>
    </lineage>
</organism>
<comment type="similarity">
    <text evidence="1">Belongs to the carbohydrate kinase PfkB family.</text>
</comment>
<dbReference type="InterPro" id="IPR011611">
    <property type="entry name" value="PfkB_dom"/>
</dbReference>
<keyword evidence="2" id="KW-0808">Transferase</keyword>
<dbReference type="AlphaFoldDB" id="A0A969PU76"/>
<comment type="caution">
    <text evidence="7">The sequence shown here is derived from an EMBL/GenBank/DDBJ whole genome shotgun (WGS) entry which is preliminary data.</text>
</comment>